<dbReference type="EMBL" id="AP009049">
    <property type="protein sequence ID" value="BAH07437.1"/>
    <property type="molecule type" value="Genomic_DNA"/>
</dbReference>
<dbReference type="SUPFAM" id="SSF52266">
    <property type="entry name" value="SGNH hydrolase"/>
    <property type="match status" value="1"/>
</dbReference>
<dbReference type="InterPro" id="IPR013830">
    <property type="entry name" value="SGNH_hydro"/>
</dbReference>
<evidence type="ECO:0000313" key="3">
    <source>
        <dbReference type="Proteomes" id="UP000007969"/>
    </source>
</evidence>
<feature type="domain" description="SGNH hydrolase-type esterase" evidence="1">
    <location>
        <begin position="22"/>
        <end position="197"/>
    </location>
</feature>
<dbReference type="PANTHER" id="PTHR30383">
    <property type="entry name" value="THIOESTERASE 1/PROTEASE 1/LYSOPHOSPHOLIPASE L1"/>
    <property type="match status" value="1"/>
</dbReference>
<dbReference type="Gene3D" id="3.40.50.1110">
    <property type="entry name" value="SGNH hydrolase"/>
    <property type="match status" value="1"/>
</dbReference>
<accession>B9E4L2</accession>
<dbReference type="HOGENOM" id="CLU_051989_9_0_9"/>
<dbReference type="Proteomes" id="UP000007969">
    <property type="component" value="Chromosome"/>
</dbReference>
<dbReference type="AlphaFoldDB" id="B9E4L2"/>
<dbReference type="PANTHER" id="PTHR30383:SF5">
    <property type="entry name" value="SGNH HYDROLASE-TYPE ESTERASE DOMAIN-CONTAINING PROTEIN"/>
    <property type="match status" value="1"/>
</dbReference>
<dbReference type="Pfam" id="PF13472">
    <property type="entry name" value="Lipase_GDSL_2"/>
    <property type="match status" value="1"/>
</dbReference>
<evidence type="ECO:0000313" key="2">
    <source>
        <dbReference type="EMBL" id="BAH07437.1"/>
    </source>
</evidence>
<gene>
    <name evidence="2" type="ordered locus">CKR_2386</name>
</gene>
<dbReference type="InterPro" id="IPR051532">
    <property type="entry name" value="Ester_Hydrolysis_Enzymes"/>
</dbReference>
<evidence type="ECO:0000259" key="1">
    <source>
        <dbReference type="Pfam" id="PF13472"/>
    </source>
</evidence>
<protein>
    <recommendedName>
        <fullName evidence="1">SGNH hydrolase-type esterase domain-containing protein</fullName>
    </recommendedName>
</protein>
<name>B9E4L2_CLOK1</name>
<dbReference type="GO" id="GO:0004622">
    <property type="term" value="F:phosphatidylcholine lysophospholipase activity"/>
    <property type="evidence" value="ECO:0007669"/>
    <property type="project" value="TreeGrafter"/>
</dbReference>
<proteinExistence type="predicted"/>
<dbReference type="InterPro" id="IPR036514">
    <property type="entry name" value="SGNH_hydro_sf"/>
</dbReference>
<sequence>MIISKTKNLSQGGKVFSMKLVCLGDSLTSGYGVFKEDCWVSLIRDLLKIEVLNKGINGDTMPGMLSRSYRDVVKNHPTHVIILGGSNDFMAGRRLKLVTDNLTEIIKESLNEGIIPIVGTEPIIDKTLAERKWDGTVDYDKINILLNHYRNWILDFCTKNNIHYIDFHHCFLEKSKISSNNSLFIDGIHPTKTGHKLIAECIIKFFNETPIK</sequence>
<organism evidence="2 3">
    <name type="scientific">Clostridium kluyveri (strain NBRC 12016)</name>
    <dbReference type="NCBI Taxonomy" id="583346"/>
    <lineage>
        <taxon>Bacteria</taxon>
        <taxon>Bacillati</taxon>
        <taxon>Bacillota</taxon>
        <taxon>Clostridia</taxon>
        <taxon>Eubacteriales</taxon>
        <taxon>Clostridiaceae</taxon>
        <taxon>Clostridium</taxon>
    </lineage>
</organism>
<dbReference type="KEGG" id="ckr:CKR_2386"/>
<reference evidence="3" key="1">
    <citation type="submission" date="2005-09" db="EMBL/GenBank/DDBJ databases">
        <title>Complete genome sequence of Clostridium kluyveri and comparative genomics of Clostridia species.</title>
        <authorList>
            <person name="Inui M."/>
            <person name="Nonaka H."/>
            <person name="Shinoda Y."/>
            <person name="Ikenaga Y."/>
            <person name="Abe M."/>
            <person name="Naito K."/>
            <person name="Vertes A.A."/>
            <person name="Yukawa H."/>
        </authorList>
    </citation>
    <scope>NUCLEOTIDE SEQUENCE [LARGE SCALE GENOMIC DNA]</scope>
    <source>
        <strain evidence="3">NBRC 12016</strain>
    </source>
</reference>